<evidence type="ECO:0000313" key="4">
    <source>
        <dbReference type="Proteomes" id="UP000654370"/>
    </source>
</evidence>
<dbReference type="SMART" id="SM00450">
    <property type="entry name" value="RHOD"/>
    <property type="match status" value="1"/>
</dbReference>
<dbReference type="GO" id="GO:0046872">
    <property type="term" value="F:metal ion binding"/>
    <property type="evidence" value="ECO:0007669"/>
    <property type="project" value="UniProtKB-KW"/>
</dbReference>
<accession>A0A8H7PKG9</accession>
<evidence type="ECO:0000259" key="2">
    <source>
        <dbReference type="PROSITE" id="PS50206"/>
    </source>
</evidence>
<dbReference type="Proteomes" id="UP000654370">
    <property type="component" value="Unassembled WGS sequence"/>
</dbReference>
<keyword evidence="1" id="KW-0479">Metal-binding</keyword>
<protein>
    <recommendedName>
        <fullName evidence="2">Rhodanese domain-containing protein</fullName>
    </recommendedName>
</protein>
<dbReference type="InterPro" id="IPR001763">
    <property type="entry name" value="Rhodanese-like_dom"/>
</dbReference>
<name>A0A8H7PKG9_MORIS</name>
<dbReference type="InterPro" id="IPR036873">
    <property type="entry name" value="Rhodanese-like_dom_sf"/>
</dbReference>
<dbReference type="EMBL" id="JAEPQZ010000011">
    <property type="protein sequence ID" value="KAG2175697.1"/>
    <property type="molecule type" value="Genomic_DNA"/>
</dbReference>
<dbReference type="PROSITE" id="PS50206">
    <property type="entry name" value="RHODANESE_3"/>
    <property type="match status" value="1"/>
</dbReference>
<feature type="domain" description="Rhodanese" evidence="2">
    <location>
        <begin position="35"/>
        <end position="124"/>
    </location>
</feature>
<dbReference type="CDD" id="cd07724">
    <property type="entry name" value="POD-like_MBL-fold"/>
    <property type="match status" value="1"/>
</dbReference>
<dbReference type="PANTHER" id="PTHR43084">
    <property type="entry name" value="PERSULFIDE DIOXYGENASE ETHE1"/>
    <property type="match status" value="1"/>
</dbReference>
<keyword evidence="4" id="KW-1185">Reference proteome</keyword>
<organism evidence="3 4">
    <name type="scientific">Mortierella isabellina</name>
    <name type="common">Filamentous fungus</name>
    <name type="synonym">Umbelopsis isabellina</name>
    <dbReference type="NCBI Taxonomy" id="91625"/>
    <lineage>
        <taxon>Eukaryota</taxon>
        <taxon>Fungi</taxon>
        <taxon>Fungi incertae sedis</taxon>
        <taxon>Mucoromycota</taxon>
        <taxon>Mucoromycotina</taxon>
        <taxon>Umbelopsidomycetes</taxon>
        <taxon>Umbelopsidales</taxon>
        <taxon>Umbelopsidaceae</taxon>
        <taxon>Umbelopsis</taxon>
    </lineage>
</organism>
<dbReference type="Gene3D" id="3.40.250.10">
    <property type="entry name" value="Rhodanese-like domain"/>
    <property type="match status" value="1"/>
</dbReference>
<dbReference type="Pfam" id="PF00753">
    <property type="entry name" value="Lactamase_B"/>
    <property type="match status" value="1"/>
</dbReference>
<dbReference type="Gene3D" id="3.60.15.10">
    <property type="entry name" value="Ribonuclease Z/Hydroxyacylglutathione hydrolase-like"/>
    <property type="match status" value="1"/>
</dbReference>
<proteinExistence type="predicted"/>
<dbReference type="GO" id="GO:0050313">
    <property type="term" value="F:sulfur dioxygenase activity"/>
    <property type="evidence" value="ECO:0007669"/>
    <property type="project" value="InterPro"/>
</dbReference>
<dbReference type="InterPro" id="IPR001279">
    <property type="entry name" value="Metallo-B-lactamas"/>
</dbReference>
<sequence>MPGTIRASRVLSMTASQLKKQLETQLIKDPFCTSVTLIEVRNRSEIEKTGKIKGAINIPLPFLIEESQRLLSDIPKDRKVVFQCASGRRSHIAATKAIESGFTNVYNLEGGFSEWEKAYPVQSFHNNHSPTVHTILDEATDTAQYIVTDEETRETVIIDPVLDYDAFAGTVKADTAKKIMAYVKKNELHVTRIIDTHVHADHLTAASFLHAHLPRKPPVSIGSHVSKVQSVFRKKYNMAASQLSITGEQYFDFVQDNTEWRLGKNIYCKAFSTPGHTPACMSWLIGDALFAGDTLFMPDIGTARCDFPGGSAEDMYKSIRHLYDTLPDDTRTFVGHDYPQGRKHMFMAFLEAHKLHNKMIREDTSLEEYVKLRKERDDHLKAPRYLHPSLQASIQRTNLRGGDLPTVEYRDGTEAAGQFFKVPVRFIE</sequence>
<dbReference type="PANTHER" id="PTHR43084:SF1">
    <property type="entry name" value="PERSULFIDE DIOXYGENASE ETHE1, MITOCHONDRIAL"/>
    <property type="match status" value="1"/>
</dbReference>
<dbReference type="InterPro" id="IPR044528">
    <property type="entry name" value="POD-like_MBL-fold"/>
</dbReference>
<dbReference type="SUPFAM" id="SSF52821">
    <property type="entry name" value="Rhodanese/Cell cycle control phosphatase"/>
    <property type="match status" value="1"/>
</dbReference>
<dbReference type="GO" id="GO:0006749">
    <property type="term" value="P:glutathione metabolic process"/>
    <property type="evidence" value="ECO:0007669"/>
    <property type="project" value="InterPro"/>
</dbReference>
<reference evidence="3" key="1">
    <citation type="submission" date="2020-12" db="EMBL/GenBank/DDBJ databases">
        <title>Metabolic potential, ecology and presence of endohyphal bacteria is reflected in genomic diversity of Mucoromycotina.</title>
        <authorList>
            <person name="Muszewska A."/>
            <person name="Okrasinska A."/>
            <person name="Steczkiewicz K."/>
            <person name="Drgas O."/>
            <person name="Orlowska M."/>
            <person name="Perlinska-Lenart U."/>
            <person name="Aleksandrzak-Piekarczyk T."/>
            <person name="Szatraj K."/>
            <person name="Zielenkiewicz U."/>
            <person name="Pilsyk S."/>
            <person name="Malc E."/>
            <person name="Mieczkowski P."/>
            <person name="Kruszewska J.S."/>
            <person name="Biernat P."/>
            <person name="Pawlowska J."/>
        </authorList>
    </citation>
    <scope>NUCLEOTIDE SEQUENCE</scope>
    <source>
        <strain evidence="3">WA0000067209</strain>
    </source>
</reference>
<comment type="caution">
    <text evidence="3">The sequence shown here is derived from an EMBL/GenBank/DDBJ whole genome shotgun (WGS) entry which is preliminary data.</text>
</comment>
<dbReference type="Pfam" id="PF00581">
    <property type="entry name" value="Rhodanese"/>
    <property type="match status" value="1"/>
</dbReference>
<dbReference type="SMART" id="SM00849">
    <property type="entry name" value="Lactamase_B"/>
    <property type="match status" value="1"/>
</dbReference>
<dbReference type="GO" id="GO:0070813">
    <property type="term" value="P:hydrogen sulfide metabolic process"/>
    <property type="evidence" value="ECO:0007669"/>
    <property type="project" value="TreeGrafter"/>
</dbReference>
<evidence type="ECO:0000256" key="1">
    <source>
        <dbReference type="ARBA" id="ARBA00022723"/>
    </source>
</evidence>
<dbReference type="OrthoDB" id="449487at2759"/>
<dbReference type="SUPFAM" id="SSF56281">
    <property type="entry name" value="Metallo-hydrolase/oxidoreductase"/>
    <property type="match status" value="1"/>
</dbReference>
<dbReference type="AlphaFoldDB" id="A0A8H7PKG9"/>
<dbReference type="InterPro" id="IPR036866">
    <property type="entry name" value="RibonucZ/Hydroxyglut_hydro"/>
</dbReference>
<dbReference type="InterPro" id="IPR051682">
    <property type="entry name" value="Mito_Persulfide_Diox"/>
</dbReference>
<gene>
    <name evidence="3" type="ORF">INT43_001344</name>
</gene>
<dbReference type="CDD" id="cd00158">
    <property type="entry name" value="RHOD"/>
    <property type="match status" value="1"/>
</dbReference>
<evidence type="ECO:0000313" key="3">
    <source>
        <dbReference type="EMBL" id="KAG2175697.1"/>
    </source>
</evidence>